<name>A0ABR1EWW7_NECAM</name>
<reference evidence="1 3" key="1">
    <citation type="submission" date="2023-08" db="EMBL/GenBank/DDBJ databases">
        <title>A Necator americanus chromosomal reference genome.</title>
        <authorList>
            <person name="Ilik V."/>
            <person name="Petrzelkova K.J."/>
            <person name="Pardy F."/>
            <person name="Fuh T."/>
            <person name="Niatou-Singa F.S."/>
            <person name="Gouil Q."/>
            <person name="Baker L."/>
            <person name="Ritchie M.E."/>
            <person name="Jex A.R."/>
            <person name="Gazzola D."/>
            <person name="Li H."/>
            <person name="Toshio Fujiwara R."/>
            <person name="Zhan B."/>
            <person name="Aroian R.V."/>
            <person name="Pafco B."/>
            <person name="Schwarz E.M."/>
        </authorList>
    </citation>
    <scope>NUCLEOTIDE SEQUENCE [LARGE SCALE GENOMIC DNA]</scope>
    <source>
        <strain evidence="1 3">Aroian</strain>
        <tissue evidence="1">Whole animal</tissue>
    </source>
</reference>
<evidence type="ECO:0000313" key="2">
    <source>
        <dbReference type="EMBL" id="KAK6767230.1"/>
    </source>
</evidence>
<protein>
    <submittedName>
        <fullName evidence="1">Uncharacterized protein</fullName>
    </submittedName>
</protein>
<keyword evidence="3" id="KW-1185">Reference proteome</keyword>
<dbReference type="EMBL" id="JAVFWL010000007">
    <property type="protein sequence ID" value="KAK6767230.1"/>
    <property type="molecule type" value="Genomic_DNA"/>
</dbReference>
<sequence length="67" mass="7522">MECEPRIEDGSVPVDGTELNKVDCFKYLESEVTSTGDIDQECRARVNATWVKWKMATGVLCDKKVPV</sequence>
<proteinExistence type="predicted"/>
<evidence type="ECO:0000313" key="1">
    <source>
        <dbReference type="EMBL" id="KAK6767132.1"/>
    </source>
</evidence>
<gene>
    <name evidence="1" type="primary">Necator_chrX.g26584</name>
    <name evidence="2" type="synonym">Necator_2022.05.29.01.07.g32</name>
    <name evidence="1" type="ORF">RB195_026416</name>
    <name evidence="2" type="ORF">RB195_026481</name>
</gene>
<accession>A0ABR1EWW7</accession>
<evidence type="ECO:0000313" key="3">
    <source>
        <dbReference type="Proteomes" id="UP001303046"/>
    </source>
</evidence>
<comment type="caution">
    <text evidence="1">The sequence shown here is derived from an EMBL/GenBank/DDBJ whole genome shotgun (WGS) entry which is preliminary data.</text>
</comment>
<organism evidence="1 3">
    <name type="scientific">Necator americanus</name>
    <name type="common">Human hookworm</name>
    <dbReference type="NCBI Taxonomy" id="51031"/>
    <lineage>
        <taxon>Eukaryota</taxon>
        <taxon>Metazoa</taxon>
        <taxon>Ecdysozoa</taxon>
        <taxon>Nematoda</taxon>
        <taxon>Chromadorea</taxon>
        <taxon>Rhabditida</taxon>
        <taxon>Rhabditina</taxon>
        <taxon>Rhabditomorpha</taxon>
        <taxon>Strongyloidea</taxon>
        <taxon>Ancylostomatidae</taxon>
        <taxon>Bunostominae</taxon>
        <taxon>Necator</taxon>
    </lineage>
</organism>
<dbReference type="Proteomes" id="UP001303046">
    <property type="component" value="Unassembled WGS sequence"/>
</dbReference>
<dbReference type="EMBL" id="JAVFWL010000006">
    <property type="protein sequence ID" value="KAK6767132.1"/>
    <property type="molecule type" value="Genomic_DNA"/>
</dbReference>